<evidence type="ECO:0000259" key="1">
    <source>
        <dbReference type="Pfam" id="PF07859"/>
    </source>
</evidence>
<dbReference type="GeneID" id="28831234"/>
<dbReference type="InterPro" id="IPR050466">
    <property type="entry name" value="Carboxylest/Gibb_receptor"/>
</dbReference>
<proteinExistence type="predicted"/>
<dbReference type="OrthoDB" id="408631at2759"/>
<dbReference type="InterPro" id="IPR013094">
    <property type="entry name" value="AB_hydrolase_3"/>
</dbReference>
<protein>
    <recommendedName>
        <fullName evidence="1">Alpha/beta hydrolase fold-3 domain-containing protein</fullName>
    </recommendedName>
</protein>
<keyword evidence="3" id="KW-1185">Reference proteome</keyword>
<dbReference type="PANTHER" id="PTHR23024">
    <property type="entry name" value="ARYLACETAMIDE DEACETYLASE"/>
    <property type="match status" value="1"/>
</dbReference>
<dbReference type="Proteomes" id="UP000070700">
    <property type="component" value="Unassembled WGS sequence"/>
</dbReference>
<dbReference type="SUPFAM" id="SSF53474">
    <property type="entry name" value="alpha/beta-Hydrolases"/>
    <property type="match status" value="1"/>
</dbReference>
<dbReference type="EMBL" id="KQ947429">
    <property type="protein sequence ID" value="KUJ10557.1"/>
    <property type="molecule type" value="Genomic_DNA"/>
</dbReference>
<gene>
    <name evidence="2" type="ORF">LY89DRAFT_760488</name>
</gene>
<name>A0A132BFR4_MOLSC</name>
<dbReference type="PANTHER" id="PTHR23024:SF24">
    <property type="entry name" value="ALPHA_BETA HYDROLASE FOLD-3 DOMAIN-CONTAINING PROTEIN"/>
    <property type="match status" value="1"/>
</dbReference>
<feature type="domain" description="Alpha/beta hydrolase fold-3" evidence="1">
    <location>
        <begin position="3"/>
        <end position="111"/>
    </location>
</feature>
<dbReference type="InterPro" id="IPR029058">
    <property type="entry name" value="AB_hydrolase_fold"/>
</dbReference>
<dbReference type="GO" id="GO:0016787">
    <property type="term" value="F:hydrolase activity"/>
    <property type="evidence" value="ECO:0007669"/>
    <property type="project" value="InterPro"/>
</dbReference>
<dbReference type="RefSeq" id="XP_018064912.1">
    <property type="nucleotide sequence ID" value="XM_018221508.1"/>
</dbReference>
<organism evidence="2 3">
    <name type="scientific">Mollisia scopiformis</name>
    <name type="common">Conifer needle endophyte fungus</name>
    <name type="synonym">Phialocephala scopiformis</name>
    <dbReference type="NCBI Taxonomy" id="149040"/>
    <lineage>
        <taxon>Eukaryota</taxon>
        <taxon>Fungi</taxon>
        <taxon>Dikarya</taxon>
        <taxon>Ascomycota</taxon>
        <taxon>Pezizomycotina</taxon>
        <taxon>Leotiomycetes</taxon>
        <taxon>Helotiales</taxon>
        <taxon>Mollisiaceae</taxon>
        <taxon>Mollisia</taxon>
    </lineage>
</organism>
<dbReference type="InParanoid" id="A0A132BFR4"/>
<dbReference type="AlphaFoldDB" id="A0A132BFR4"/>
<accession>A0A132BFR4</accession>
<evidence type="ECO:0000313" key="3">
    <source>
        <dbReference type="Proteomes" id="UP000070700"/>
    </source>
</evidence>
<dbReference type="Pfam" id="PF07859">
    <property type="entry name" value="Abhydrolase_3"/>
    <property type="match status" value="1"/>
</dbReference>
<dbReference type="KEGG" id="psco:LY89DRAFT_760488"/>
<sequence>MIHGGFCLGRAEQEDSNCRRWVWNHDEVAISIEDRLAPEVQFPVSVEDYWDALKWIATNSEMLNAHASKGFVLGSTSSNSTCALVLSHLARDEALSPPLTGLFLFLPTTCHPSTLPEPHALDIRIVSWEQCRDPPSSIE</sequence>
<evidence type="ECO:0000313" key="2">
    <source>
        <dbReference type="EMBL" id="KUJ10557.1"/>
    </source>
</evidence>
<reference evidence="2 3" key="1">
    <citation type="submission" date="2015-10" db="EMBL/GenBank/DDBJ databases">
        <title>Full genome of DAOMC 229536 Phialocephala scopiformis, a fungal endophyte of spruce producing the potent anti-insectan compound rugulosin.</title>
        <authorList>
            <consortium name="DOE Joint Genome Institute"/>
            <person name="Walker A.K."/>
            <person name="Frasz S.L."/>
            <person name="Seifert K.A."/>
            <person name="Miller J.D."/>
            <person name="Mondo S.J."/>
            <person name="Labutti K."/>
            <person name="Lipzen A."/>
            <person name="Dockter R."/>
            <person name="Kennedy M."/>
            <person name="Grigoriev I.V."/>
            <person name="Spatafora J.W."/>
        </authorList>
    </citation>
    <scope>NUCLEOTIDE SEQUENCE [LARGE SCALE GENOMIC DNA]</scope>
    <source>
        <strain evidence="2 3">CBS 120377</strain>
    </source>
</reference>
<dbReference type="Gene3D" id="3.40.50.1820">
    <property type="entry name" value="alpha/beta hydrolase"/>
    <property type="match status" value="1"/>
</dbReference>